<dbReference type="PIRSF" id="PIRSF000524">
    <property type="entry name" value="SPT"/>
    <property type="match status" value="1"/>
</dbReference>
<gene>
    <name evidence="12" type="ORF">DL89DRAFT_265452</name>
</gene>
<feature type="domain" description="Aminotransferase class V" evidence="11">
    <location>
        <begin position="100"/>
        <end position="361"/>
    </location>
</feature>
<evidence type="ECO:0000256" key="7">
    <source>
        <dbReference type="PIRSR" id="PIRSR000524-1"/>
    </source>
</evidence>
<evidence type="ECO:0000259" key="11">
    <source>
        <dbReference type="Pfam" id="PF00266"/>
    </source>
</evidence>
<dbReference type="InterPro" id="IPR000192">
    <property type="entry name" value="Aminotrans_V_dom"/>
</dbReference>
<comment type="caution">
    <text evidence="12">The sequence shown here is derived from an EMBL/GenBank/DDBJ whole genome shotgun (WGS) entry which is preliminary data.</text>
</comment>
<dbReference type="STRING" id="61395.A0A1Y1WIR9"/>
<dbReference type="Gene3D" id="3.90.1150.10">
    <property type="entry name" value="Aspartate Aminotransferase, domain 1"/>
    <property type="match status" value="1"/>
</dbReference>
<dbReference type="GO" id="GO:0004760">
    <property type="term" value="F:L-serine-pyruvate transaminase activity"/>
    <property type="evidence" value="ECO:0007669"/>
    <property type="project" value="TreeGrafter"/>
</dbReference>
<dbReference type="PANTHER" id="PTHR21152:SF24">
    <property type="entry name" value="ALANINE--GLYOXYLATE AMINOTRANSFERASE 1"/>
    <property type="match status" value="1"/>
</dbReference>
<dbReference type="Gene3D" id="3.40.640.10">
    <property type="entry name" value="Type I PLP-dependent aspartate aminotransferase-like (Major domain)"/>
    <property type="match status" value="1"/>
</dbReference>
<dbReference type="PROSITE" id="PS00595">
    <property type="entry name" value="AA_TRANSFER_CLASS_5"/>
    <property type="match status" value="1"/>
</dbReference>
<evidence type="ECO:0000256" key="4">
    <source>
        <dbReference type="ARBA" id="ARBA00022576"/>
    </source>
</evidence>
<evidence type="ECO:0000256" key="8">
    <source>
        <dbReference type="PIRSR" id="PIRSR000524-50"/>
    </source>
</evidence>
<evidence type="ECO:0000256" key="6">
    <source>
        <dbReference type="ARBA" id="ARBA00022898"/>
    </source>
</evidence>
<evidence type="ECO:0000256" key="5">
    <source>
        <dbReference type="ARBA" id="ARBA00022679"/>
    </source>
</evidence>
<proteinExistence type="inferred from homology"/>
<dbReference type="FunFam" id="3.90.1150.10:FF:000049">
    <property type="entry name" value="Alanine-glyoxylate aminotransferase 1"/>
    <property type="match status" value="1"/>
</dbReference>
<feature type="binding site" evidence="7">
    <location>
        <position position="372"/>
    </location>
    <ligand>
        <name>substrate</name>
    </ligand>
</feature>
<protein>
    <recommendedName>
        <fullName evidence="3">alanine--glyoxylate transaminase</fullName>
        <ecNumber evidence="3">2.6.1.44</ecNumber>
    </recommendedName>
</protein>
<evidence type="ECO:0000256" key="1">
    <source>
        <dbReference type="ARBA" id="ARBA00001933"/>
    </source>
</evidence>
<keyword evidence="5" id="KW-0808">Transferase</keyword>
<dbReference type="Proteomes" id="UP000193922">
    <property type="component" value="Unassembled WGS sequence"/>
</dbReference>
<dbReference type="InterPro" id="IPR015421">
    <property type="entry name" value="PyrdxlP-dep_Trfase_major"/>
</dbReference>
<keyword evidence="13" id="KW-1185">Reference proteome</keyword>
<dbReference type="GO" id="GO:0005777">
    <property type="term" value="C:peroxisome"/>
    <property type="evidence" value="ECO:0007669"/>
    <property type="project" value="TreeGrafter"/>
</dbReference>
<dbReference type="GeneID" id="63803320"/>
<sequence length="417" mass="44233">MSIRSLVSASARICTLSSRRTASSRIAPLIPRYTSIRTMSTPARALCLIPGPVEMTDAVLQAHSTPATAHTDPHFVNVFGETIGLLREVGTLGWDQTAANLLEAGDNALVLSNGYFGEGLADCLETYGATVTRLRSEPGTRQTKAAVAQALRANKYKLITISQVDTSTGVLDDVKGVAEVVREHSPETLVVVDGVCATAAERLYFDAWGVDVVITASQKALGSPPGLSIVVASQKALGVLAARKTPVPAYYINWGRWLPIMKAYEERAPKYFATPAVQAIYALNTSLKDLLSNGGMESVFEAHERTSARVKAAVASWGLKTVAVSTECAATAMTAIWLPESIQAADILPKLKAKGVVAAAGILNGKAQRYFRLGHMGITATKDNGYVDIMLKAAAEALEECGHNIGPASGRTTPPRL</sequence>
<feature type="modified residue" description="N6-(pyridoxal phosphate)lysine" evidence="8">
    <location>
        <position position="219"/>
    </location>
</feature>
<evidence type="ECO:0000313" key="13">
    <source>
        <dbReference type="Proteomes" id="UP000193922"/>
    </source>
</evidence>
<dbReference type="OrthoDB" id="7403325at2759"/>
<keyword evidence="6 8" id="KW-0663">Pyridoxal phosphate</keyword>
<evidence type="ECO:0000256" key="2">
    <source>
        <dbReference type="ARBA" id="ARBA00009236"/>
    </source>
</evidence>
<dbReference type="GO" id="GO:0019265">
    <property type="term" value="P:glycine biosynthetic process, by transamination of glyoxylate"/>
    <property type="evidence" value="ECO:0007669"/>
    <property type="project" value="TreeGrafter"/>
</dbReference>
<dbReference type="Pfam" id="PF00266">
    <property type="entry name" value="Aminotran_5"/>
    <property type="match status" value="1"/>
</dbReference>
<name>A0A1Y1WIR9_9FUNG</name>
<dbReference type="PANTHER" id="PTHR21152">
    <property type="entry name" value="AMINOTRANSFERASE CLASS V"/>
    <property type="match status" value="1"/>
</dbReference>
<evidence type="ECO:0000256" key="9">
    <source>
        <dbReference type="RuleBase" id="RU004075"/>
    </source>
</evidence>
<dbReference type="EC" id="2.6.1.44" evidence="3"/>
<organism evidence="12 13">
    <name type="scientific">Linderina pennispora</name>
    <dbReference type="NCBI Taxonomy" id="61395"/>
    <lineage>
        <taxon>Eukaryota</taxon>
        <taxon>Fungi</taxon>
        <taxon>Fungi incertae sedis</taxon>
        <taxon>Zoopagomycota</taxon>
        <taxon>Kickxellomycotina</taxon>
        <taxon>Kickxellomycetes</taxon>
        <taxon>Kickxellales</taxon>
        <taxon>Kickxellaceae</taxon>
        <taxon>Linderina</taxon>
    </lineage>
</organism>
<keyword evidence="4" id="KW-0032">Aminotransferase</keyword>
<evidence type="ECO:0000313" key="12">
    <source>
        <dbReference type="EMBL" id="ORX73372.1"/>
    </source>
</evidence>
<evidence type="ECO:0000256" key="10">
    <source>
        <dbReference type="RuleBase" id="RU004504"/>
    </source>
</evidence>
<dbReference type="InterPro" id="IPR015424">
    <property type="entry name" value="PyrdxlP-dep_Trfase"/>
</dbReference>
<dbReference type="RefSeq" id="XP_040746712.1">
    <property type="nucleotide sequence ID" value="XM_040886672.1"/>
</dbReference>
<dbReference type="InterPro" id="IPR020578">
    <property type="entry name" value="Aminotrans_V_PyrdxlP_BS"/>
</dbReference>
<dbReference type="AlphaFoldDB" id="A0A1Y1WIR9"/>
<evidence type="ECO:0000256" key="3">
    <source>
        <dbReference type="ARBA" id="ARBA00013049"/>
    </source>
</evidence>
<comment type="similarity">
    <text evidence="2 9">Belongs to the class-V pyridoxal-phosphate-dependent aminotransferase family.</text>
</comment>
<accession>A0A1Y1WIR9</accession>
<dbReference type="SUPFAM" id="SSF53383">
    <property type="entry name" value="PLP-dependent transferases"/>
    <property type="match status" value="1"/>
</dbReference>
<dbReference type="InterPro" id="IPR015422">
    <property type="entry name" value="PyrdxlP-dep_Trfase_small"/>
</dbReference>
<reference evidence="12 13" key="1">
    <citation type="submission" date="2016-07" db="EMBL/GenBank/DDBJ databases">
        <title>Pervasive Adenine N6-methylation of Active Genes in Fungi.</title>
        <authorList>
            <consortium name="DOE Joint Genome Institute"/>
            <person name="Mondo S.J."/>
            <person name="Dannebaum R.O."/>
            <person name="Kuo R.C."/>
            <person name="Labutti K."/>
            <person name="Haridas S."/>
            <person name="Kuo A."/>
            <person name="Salamov A."/>
            <person name="Ahrendt S.R."/>
            <person name="Lipzen A."/>
            <person name="Sullivan W."/>
            <person name="Andreopoulos W.B."/>
            <person name="Clum A."/>
            <person name="Lindquist E."/>
            <person name="Daum C."/>
            <person name="Ramamoorthy G.K."/>
            <person name="Gryganskyi A."/>
            <person name="Culley D."/>
            <person name="Magnuson J.K."/>
            <person name="James T.Y."/>
            <person name="O'Malley M.A."/>
            <person name="Stajich J.E."/>
            <person name="Spatafora J.W."/>
            <person name="Visel A."/>
            <person name="Grigoriev I.V."/>
        </authorList>
    </citation>
    <scope>NUCLEOTIDE SEQUENCE [LARGE SCALE GENOMIC DNA]</scope>
    <source>
        <strain evidence="12 13">ATCC 12442</strain>
    </source>
</reference>
<dbReference type="GO" id="GO:0008453">
    <property type="term" value="F:alanine-glyoxylate transaminase activity"/>
    <property type="evidence" value="ECO:0007669"/>
    <property type="project" value="UniProtKB-EC"/>
</dbReference>
<dbReference type="EMBL" id="MCFD01000002">
    <property type="protein sequence ID" value="ORX73372.1"/>
    <property type="molecule type" value="Genomic_DNA"/>
</dbReference>
<dbReference type="InterPro" id="IPR024169">
    <property type="entry name" value="SP_NH2Trfase/AEP_transaminase"/>
</dbReference>
<comment type="cofactor">
    <cofactor evidence="1 8 10">
        <name>pyridoxal 5'-phosphate</name>
        <dbReference type="ChEBI" id="CHEBI:597326"/>
    </cofactor>
</comment>
<dbReference type="FunFam" id="3.40.640.10:FF:000027">
    <property type="entry name" value="Serine--pyruvate aminotransferase, mitochondrial"/>
    <property type="match status" value="1"/>
</dbReference>